<dbReference type="AlphaFoldDB" id="A7RIP8"/>
<gene>
    <name evidence="2" type="ORF">NEMVEDRAFT_v1g238584</name>
</gene>
<protein>
    <recommendedName>
        <fullName evidence="4">Reverse transcriptase domain-containing protein</fullName>
    </recommendedName>
</protein>
<dbReference type="HOGENOM" id="CLU_011085_0_0_1"/>
<dbReference type="PhylomeDB" id="A7RIP8"/>
<dbReference type="EMBL" id="DS469512">
    <property type="protein sequence ID" value="EDO48836.1"/>
    <property type="molecule type" value="Genomic_DNA"/>
</dbReference>
<accession>A7RIP8</accession>
<dbReference type="OMA" id="LSHINDW"/>
<dbReference type="STRING" id="45351.A7RIP8"/>
<organism evidence="2 3">
    <name type="scientific">Nematostella vectensis</name>
    <name type="common">Starlet sea anemone</name>
    <dbReference type="NCBI Taxonomy" id="45351"/>
    <lineage>
        <taxon>Eukaryota</taxon>
        <taxon>Metazoa</taxon>
        <taxon>Cnidaria</taxon>
        <taxon>Anthozoa</taxon>
        <taxon>Hexacorallia</taxon>
        <taxon>Actiniaria</taxon>
        <taxon>Edwardsiidae</taxon>
        <taxon>Nematostella</taxon>
    </lineage>
</organism>
<reference evidence="2 3" key="1">
    <citation type="journal article" date="2007" name="Science">
        <title>Sea anemone genome reveals ancestral eumetazoan gene repertoire and genomic organization.</title>
        <authorList>
            <person name="Putnam N.H."/>
            <person name="Srivastava M."/>
            <person name="Hellsten U."/>
            <person name="Dirks B."/>
            <person name="Chapman J."/>
            <person name="Salamov A."/>
            <person name="Terry A."/>
            <person name="Shapiro H."/>
            <person name="Lindquist E."/>
            <person name="Kapitonov V.V."/>
            <person name="Jurka J."/>
            <person name="Genikhovich G."/>
            <person name="Grigoriev I.V."/>
            <person name="Lucas S.M."/>
            <person name="Steele R.E."/>
            <person name="Finnerty J.R."/>
            <person name="Technau U."/>
            <person name="Martindale M.Q."/>
            <person name="Rokhsar D.S."/>
        </authorList>
    </citation>
    <scope>NUCLEOTIDE SEQUENCE [LARGE SCALE GENOMIC DNA]</scope>
    <source>
        <strain evidence="3">CH2 X CH6</strain>
    </source>
</reference>
<dbReference type="eggNOG" id="ENOG502S9D9">
    <property type="taxonomic scope" value="Eukaryota"/>
</dbReference>
<evidence type="ECO:0008006" key="4">
    <source>
        <dbReference type="Google" id="ProtNLM"/>
    </source>
</evidence>
<sequence>MADESRGEKSAATKMSRKEKVKWTDKMNADVLECKRKAQELTSSDRAPTRTMRSLRGKRTYFWCRMEKLEGSLLSHINDWNAGSENHHVSLKAAFVSLAVALQKPSPKSKEKDHQEALSKRLALWKAGEICKPLREGRILQGRIGKLKTSDSPERSKVFAKLVLEGQINSALCFLGETSTGGVLDLTDDVMDQLKAKHPDPQPAKRILACKSFNQSATKLCDAIATMTKSLCTKYIDPKTIEPLVASRLIPLDKGEGAVRPIGVGEVVRRIVGKCVMNVAKGDVVDASGSLQLCAGQNSGSEAAIHGMRTIFEADDTDAVILIDASNAFNALNRATALHNIRAASSTKQCWFADDACGAGSILEIKKWWDNINTLGPSFGYFPNAKKCWIISKADKEASAREVFSGTAVNVTVQGQKHLVAVIGSRDYLEEYVNEKVDKWIVVQSHQLPDDSVVKSLQQAVKSERAEVLKDRADGVRDEAPRNIHRALDLAAEKGSSVWLKVLPLREMGYNLNKGEFRDAIKLRYDWPINDIPTTCVCGDKFTVDHAMICKRGGFISQRHNELRDLEADLLDMVCNDVKTEPVLQDITGEQLGRGSNTAPDARLDIHARGFWEPQRAAFFDVRVCHPNAGSYTDLELHQIYRNRENEKKRLYSRRVLGVEQGTFTPLVFTSTGGMGKECLRFHSRLAELLAVRKGERYSDTISWIRARVSFALLRSALVCLRGSRARNYGFDLKNIDYFYTLLSLLLNSSVKNF</sequence>
<name>A7RIP8_NEMVE</name>
<keyword evidence="3" id="KW-1185">Reference proteome</keyword>
<proteinExistence type="predicted"/>
<evidence type="ECO:0000313" key="2">
    <source>
        <dbReference type="EMBL" id="EDO48836.1"/>
    </source>
</evidence>
<dbReference type="Proteomes" id="UP000001593">
    <property type="component" value="Unassembled WGS sequence"/>
</dbReference>
<dbReference type="InParanoid" id="A7RIP8"/>
<evidence type="ECO:0000313" key="3">
    <source>
        <dbReference type="Proteomes" id="UP000001593"/>
    </source>
</evidence>
<evidence type="ECO:0000256" key="1">
    <source>
        <dbReference type="SAM" id="MobiDB-lite"/>
    </source>
</evidence>
<feature type="region of interest" description="Disordered" evidence="1">
    <location>
        <begin position="1"/>
        <end position="22"/>
    </location>
</feature>